<dbReference type="EMBL" id="AZGY01000001">
    <property type="protein sequence ID" value="OAA33756.1"/>
    <property type="molecule type" value="Genomic_DNA"/>
</dbReference>
<evidence type="ECO:0000313" key="14">
    <source>
        <dbReference type="Proteomes" id="UP000078544"/>
    </source>
</evidence>
<evidence type="ECO:0000259" key="12">
    <source>
        <dbReference type="Pfam" id="PF09335"/>
    </source>
</evidence>
<feature type="region of interest" description="Disordered" evidence="10">
    <location>
        <begin position="413"/>
        <end position="455"/>
    </location>
</feature>
<dbReference type="InterPro" id="IPR032816">
    <property type="entry name" value="VTT_dom"/>
</dbReference>
<dbReference type="InterPro" id="IPR051076">
    <property type="entry name" value="Golgi_membrane_TVP38/TMEM64"/>
</dbReference>
<dbReference type="PANTHER" id="PTHR47549:SF1">
    <property type="entry name" value="GOLGI APPARATUS MEMBRANE PROTEIN TVP38"/>
    <property type="match status" value="1"/>
</dbReference>
<dbReference type="GO" id="GO:0000139">
    <property type="term" value="C:Golgi membrane"/>
    <property type="evidence" value="ECO:0007669"/>
    <property type="project" value="UniProtKB-SubCell"/>
</dbReference>
<evidence type="ECO:0000256" key="8">
    <source>
        <dbReference type="ARBA" id="ARBA00023034"/>
    </source>
</evidence>
<dbReference type="PANTHER" id="PTHR47549">
    <property type="entry name" value="GOLGI APPARATUS MEMBRANE PROTEIN TVP38-RELATED"/>
    <property type="match status" value="1"/>
</dbReference>
<feature type="domain" description="VTT" evidence="12">
    <location>
        <begin position="180"/>
        <end position="300"/>
    </location>
</feature>
<keyword evidence="6 11" id="KW-0812">Transmembrane</keyword>
<keyword evidence="14" id="KW-1185">Reference proteome</keyword>
<feature type="transmembrane region" description="Helical" evidence="11">
    <location>
        <begin position="160"/>
        <end position="182"/>
    </location>
</feature>
<organism evidence="13 14">
    <name type="scientific">Moelleriella libera RCEF 2490</name>
    <dbReference type="NCBI Taxonomy" id="1081109"/>
    <lineage>
        <taxon>Eukaryota</taxon>
        <taxon>Fungi</taxon>
        <taxon>Dikarya</taxon>
        <taxon>Ascomycota</taxon>
        <taxon>Pezizomycotina</taxon>
        <taxon>Sordariomycetes</taxon>
        <taxon>Hypocreomycetidae</taxon>
        <taxon>Hypocreales</taxon>
        <taxon>Clavicipitaceae</taxon>
        <taxon>Moelleriella</taxon>
    </lineage>
</organism>
<name>A0A166VKB4_9HYPO</name>
<evidence type="ECO:0000256" key="11">
    <source>
        <dbReference type="SAM" id="Phobius"/>
    </source>
</evidence>
<feature type="compositionally biased region" description="Low complexity" evidence="10">
    <location>
        <begin position="79"/>
        <end position="88"/>
    </location>
</feature>
<comment type="similarity">
    <text evidence="3">Belongs to the TVP38/TMEM64 family.</text>
</comment>
<comment type="caution">
    <text evidence="13">The sequence shown here is derived from an EMBL/GenBank/DDBJ whole genome shotgun (WGS) entry which is preliminary data.</text>
</comment>
<evidence type="ECO:0000256" key="6">
    <source>
        <dbReference type="ARBA" id="ARBA00022692"/>
    </source>
</evidence>
<evidence type="ECO:0000256" key="7">
    <source>
        <dbReference type="ARBA" id="ARBA00022989"/>
    </source>
</evidence>
<keyword evidence="8" id="KW-0333">Golgi apparatus</keyword>
<dbReference type="Pfam" id="PF09335">
    <property type="entry name" value="VTT_dom"/>
    <property type="match status" value="1"/>
</dbReference>
<accession>A0A166VKB4</accession>
<dbReference type="Proteomes" id="UP000078544">
    <property type="component" value="Unassembled WGS sequence"/>
</dbReference>
<feature type="transmembrane region" description="Helical" evidence="11">
    <location>
        <begin position="322"/>
        <end position="340"/>
    </location>
</feature>
<comment type="function">
    <text evidence="1">Golgi membrane protein involved in vesicular trafficking and spindle migration.</text>
</comment>
<evidence type="ECO:0000313" key="13">
    <source>
        <dbReference type="EMBL" id="OAA33756.1"/>
    </source>
</evidence>
<evidence type="ECO:0000256" key="10">
    <source>
        <dbReference type="SAM" id="MobiDB-lite"/>
    </source>
</evidence>
<feature type="transmembrane region" description="Helical" evidence="11">
    <location>
        <begin position="194"/>
        <end position="218"/>
    </location>
</feature>
<evidence type="ECO:0000256" key="4">
    <source>
        <dbReference type="ARBA" id="ARBA00013533"/>
    </source>
</evidence>
<protein>
    <recommendedName>
        <fullName evidence="4">Golgi apparatus membrane protein TVP38</fullName>
    </recommendedName>
    <alternativeName>
        <fullName evidence="5">Golgi apparatus membrane protein tvp38</fullName>
    </alternativeName>
</protein>
<feature type="transmembrane region" description="Helical" evidence="11">
    <location>
        <begin position="117"/>
        <end position="139"/>
    </location>
</feature>
<evidence type="ECO:0000256" key="5">
    <source>
        <dbReference type="ARBA" id="ARBA00020673"/>
    </source>
</evidence>
<dbReference type="STRING" id="1081109.A0A166VKB4"/>
<proteinExistence type="inferred from homology"/>
<keyword evidence="7 11" id="KW-1133">Transmembrane helix</keyword>
<feature type="region of interest" description="Disordered" evidence="10">
    <location>
        <begin position="359"/>
        <end position="384"/>
    </location>
</feature>
<feature type="transmembrane region" description="Helical" evidence="11">
    <location>
        <begin position="263"/>
        <end position="281"/>
    </location>
</feature>
<dbReference type="GO" id="GO:0000022">
    <property type="term" value="P:mitotic spindle elongation"/>
    <property type="evidence" value="ECO:0007669"/>
    <property type="project" value="TreeGrafter"/>
</dbReference>
<keyword evidence="9 11" id="KW-0472">Membrane</keyword>
<evidence type="ECO:0000256" key="3">
    <source>
        <dbReference type="ARBA" id="ARBA00008640"/>
    </source>
</evidence>
<dbReference type="OrthoDB" id="166803at2759"/>
<evidence type="ECO:0000256" key="1">
    <source>
        <dbReference type="ARBA" id="ARBA00002978"/>
    </source>
</evidence>
<dbReference type="GO" id="GO:0016192">
    <property type="term" value="P:vesicle-mediated transport"/>
    <property type="evidence" value="ECO:0007669"/>
    <property type="project" value="TreeGrafter"/>
</dbReference>
<comment type="subcellular location">
    <subcellularLocation>
        <location evidence="2">Golgi apparatus membrane</location>
        <topology evidence="2">Multi-pass membrane protein</topology>
    </subcellularLocation>
</comment>
<evidence type="ECO:0000256" key="9">
    <source>
        <dbReference type="ARBA" id="ARBA00023136"/>
    </source>
</evidence>
<evidence type="ECO:0000256" key="2">
    <source>
        <dbReference type="ARBA" id="ARBA00004653"/>
    </source>
</evidence>
<dbReference type="AlphaFoldDB" id="A0A166VKB4"/>
<sequence length="455" mass="48302">MGAATSDGPGRSSPPLAAASASASSSSSSSSSPSSARISPSSPSPEPPAVRWSRRVSPIRRLSETPTTTRRRYSRHPSDYASSSSSSPVSSFVQGLWRSAHTWSQWLLRTYLNLPPAYKLLAAVVAAAGLVLAVLSLVYSHRFIAWLVRITRSWRELPGGWLIVLGLIFVTAFPPLIGYSTANTIAGIVYGFPLGWPVVAVGCVLGSLCAFLASRTVLSGYVDRMVGRDHRFVALGQVLRKDGLLYLTAIRFCPLPFSLSNGFLATIPSISPLAFALSTAFSTARGSPNRPKLLIHVFIGSRLAILAEQGNNMTAGDKAINYIAMAVGGAIGLAVGLVIYRRTMARAAELARRGEAAADAAERGQQQQRLAVDGYDDDNDATTTLLDPEDAAAAIMMSDDDVSLWEASGTATSDNMTWDAYNDVDDDDDDDDENDADASRAPSGGRKGHSATLSS</sequence>
<feature type="compositionally biased region" description="Acidic residues" evidence="10">
    <location>
        <begin position="422"/>
        <end position="436"/>
    </location>
</feature>
<feature type="region of interest" description="Disordered" evidence="10">
    <location>
        <begin position="1"/>
        <end position="88"/>
    </location>
</feature>
<feature type="compositionally biased region" description="Low complexity" evidence="10">
    <location>
        <begin position="13"/>
        <end position="41"/>
    </location>
</feature>
<reference evidence="13 14" key="1">
    <citation type="journal article" date="2016" name="Genome Biol. Evol.">
        <title>Divergent and convergent evolution of fungal pathogenicity.</title>
        <authorList>
            <person name="Shang Y."/>
            <person name="Xiao G."/>
            <person name="Zheng P."/>
            <person name="Cen K."/>
            <person name="Zhan S."/>
            <person name="Wang C."/>
        </authorList>
    </citation>
    <scope>NUCLEOTIDE SEQUENCE [LARGE SCALE GENOMIC DNA]</scope>
    <source>
        <strain evidence="13 14">RCEF 2490</strain>
    </source>
</reference>
<gene>
    <name evidence="13" type="ORF">AAL_01221</name>
</gene>